<feature type="transmembrane region" description="Helical" evidence="1">
    <location>
        <begin position="47"/>
        <end position="70"/>
    </location>
</feature>
<proteinExistence type="predicted"/>
<comment type="caution">
    <text evidence="2">The sequence shown here is derived from an EMBL/GenBank/DDBJ whole genome shotgun (WGS) entry which is preliminary data.</text>
</comment>
<name>A0A2S7U1Z2_9BACT</name>
<sequence length="131" mass="14957">MLFLIPLIGCGLVALALIHAVFPKVFDWKRELPLLSLVNRQLMTVHTFFIALMVFLMGLLFVSSAELLLYSALGRKILWGLSFFWLARLITQLFGYSPKLWQGKHLETLVHIVFIFLWSAMTVIFALGAMT</sequence>
<evidence type="ECO:0000313" key="2">
    <source>
        <dbReference type="EMBL" id="PQJ29009.1"/>
    </source>
</evidence>
<dbReference type="Proteomes" id="UP000239907">
    <property type="component" value="Unassembled WGS sequence"/>
</dbReference>
<reference evidence="2 3" key="1">
    <citation type="submission" date="2016-12" db="EMBL/GenBank/DDBJ databases">
        <title>Study of bacterial adaptation to deep sea.</title>
        <authorList>
            <person name="Song J."/>
            <person name="Yoshizawa S."/>
            <person name="Kogure K."/>
        </authorList>
    </citation>
    <scope>NUCLEOTIDE SEQUENCE [LARGE SCALE GENOMIC DNA]</scope>
    <source>
        <strain evidence="2 3">SAORIC-165</strain>
    </source>
</reference>
<keyword evidence="1" id="KW-0472">Membrane</keyword>
<keyword evidence="1" id="KW-1133">Transmembrane helix</keyword>
<accession>A0A2S7U1Z2</accession>
<evidence type="ECO:0000313" key="3">
    <source>
        <dbReference type="Proteomes" id="UP000239907"/>
    </source>
</evidence>
<dbReference type="EMBL" id="MQWA01000001">
    <property type="protein sequence ID" value="PQJ29009.1"/>
    <property type="molecule type" value="Genomic_DNA"/>
</dbReference>
<feature type="transmembrane region" description="Helical" evidence="1">
    <location>
        <begin position="109"/>
        <end position="130"/>
    </location>
</feature>
<organism evidence="2 3">
    <name type="scientific">Rubritalea profundi</name>
    <dbReference type="NCBI Taxonomy" id="1658618"/>
    <lineage>
        <taxon>Bacteria</taxon>
        <taxon>Pseudomonadati</taxon>
        <taxon>Verrucomicrobiota</taxon>
        <taxon>Verrucomicrobiia</taxon>
        <taxon>Verrucomicrobiales</taxon>
        <taxon>Rubritaleaceae</taxon>
        <taxon>Rubritalea</taxon>
    </lineage>
</organism>
<dbReference type="OrthoDB" id="200099at2"/>
<keyword evidence="1" id="KW-0812">Transmembrane</keyword>
<gene>
    <name evidence="2" type="ORF">BSZ32_11255</name>
</gene>
<dbReference type="AlphaFoldDB" id="A0A2S7U1Z2"/>
<evidence type="ECO:0000256" key="1">
    <source>
        <dbReference type="SAM" id="Phobius"/>
    </source>
</evidence>
<protein>
    <submittedName>
        <fullName evidence="2">Uncharacterized protein</fullName>
    </submittedName>
</protein>
<dbReference type="RefSeq" id="WP_105043502.1">
    <property type="nucleotide sequence ID" value="NZ_MQWA01000001.1"/>
</dbReference>
<feature type="transmembrane region" description="Helical" evidence="1">
    <location>
        <begin position="77"/>
        <end position="97"/>
    </location>
</feature>
<keyword evidence="3" id="KW-1185">Reference proteome</keyword>